<gene>
    <name evidence="1" type="ORF">GGR46_003069</name>
</gene>
<accession>A0A7W6JVY7</accession>
<comment type="caution">
    <text evidence="1">The sequence shown here is derived from an EMBL/GenBank/DDBJ whole genome shotgun (WGS) entry which is preliminary data.</text>
</comment>
<proteinExistence type="predicted"/>
<dbReference type="EMBL" id="JACIEH010000003">
    <property type="protein sequence ID" value="MBB4099497.1"/>
    <property type="molecule type" value="Genomic_DNA"/>
</dbReference>
<dbReference type="Proteomes" id="UP000557392">
    <property type="component" value="Unassembled WGS sequence"/>
</dbReference>
<keyword evidence="2" id="KW-1185">Reference proteome</keyword>
<evidence type="ECO:0000313" key="2">
    <source>
        <dbReference type="Proteomes" id="UP000557392"/>
    </source>
</evidence>
<reference evidence="1 2" key="1">
    <citation type="submission" date="2020-08" db="EMBL/GenBank/DDBJ databases">
        <title>Genomic Encyclopedia of Type Strains, Phase IV (KMG-IV): sequencing the most valuable type-strain genomes for metagenomic binning, comparative biology and taxonomic classification.</title>
        <authorList>
            <person name="Goeker M."/>
        </authorList>
    </citation>
    <scope>NUCLEOTIDE SEQUENCE [LARGE SCALE GENOMIC DNA]</scope>
    <source>
        <strain evidence="1 2">DSM 101806</strain>
    </source>
</reference>
<protein>
    <submittedName>
        <fullName evidence="1">Uncharacterized protein</fullName>
    </submittedName>
</protein>
<sequence length="28" mass="2958">MVDAEARAAISAVLVALRVHGLIEPDQL</sequence>
<name>A0A7W6JVY7_9SPHN</name>
<evidence type="ECO:0000313" key="1">
    <source>
        <dbReference type="EMBL" id="MBB4099497.1"/>
    </source>
</evidence>
<organism evidence="1 2">
    <name type="scientific">Sphingomonas kyeonggiensis</name>
    <dbReference type="NCBI Taxonomy" id="1268553"/>
    <lineage>
        <taxon>Bacteria</taxon>
        <taxon>Pseudomonadati</taxon>
        <taxon>Pseudomonadota</taxon>
        <taxon>Alphaproteobacteria</taxon>
        <taxon>Sphingomonadales</taxon>
        <taxon>Sphingomonadaceae</taxon>
        <taxon>Sphingomonas</taxon>
    </lineage>
</organism>
<dbReference type="AlphaFoldDB" id="A0A7W6JVY7"/>